<name>A0A9P0HER8_NEZVI</name>
<dbReference type="PANTHER" id="PTHR46388">
    <property type="entry name" value="NHL REPEAT-CONTAINING PROTEIN 2"/>
    <property type="match status" value="1"/>
</dbReference>
<proteinExistence type="predicted"/>
<feature type="domain" description="Thioredoxin" evidence="2">
    <location>
        <begin position="63"/>
        <end position="211"/>
    </location>
</feature>
<keyword evidence="1" id="KW-0677">Repeat</keyword>
<dbReference type="InterPro" id="IPR045302">
    <property type="entry name" value="NHL2_NHL_rpt_dom"/>
</dbReference>
<evidence type="ECO:0000256" key="1">
    <source>
        <dbReference type="ARBA" id="ARBA00022737"/>
    </source>
</evidence>
<dbReference type="PROSITE" id="PS51352">
    <property type="entry name" value="THIOREDOXIN_2"/>
    <property type="match status" value="1"/>
</dbReference>
<evidence type="ECO:0000313" key="3">
    <source>
        <dbReference type="EMBL" id="CAH1400681.1"/>
    </source>
</evidence>
<gene>
    <name evidence="3" type="ORF">NEZAVI_LOCUS9868</name>
</gene>
<dbReference type="Gene3D" id="2.120.10.30">
    <property type="entry name" value="TolB, C-terminal domain"/>
    <property type="match status" value="2"/>
</dbReference>
<dbReference type="InterPro" id="IPR011042">
    <property type="entry name" value="6-blade_b-propeller_TolB-like"/>
</dbReference>
<dbReference type="InterPro" id="IPR013766">
    <property type="entry name" value="Thioredoxin_domain"/>
</dbReference>
<organism evidence="3 4">
    <name type="scientific">Nezara viridula</name>
    <name type="common">Southern green stink bug</name>
    <name type="synonym">Cimex viridulus</name>
    <dbReference type="NCBI Taxonomy" id="85310"/>
    <lineage>
        <taxon>Eukaryota</taxon>
        <taxon>Metazoa</taxon>
        <taxon>Ecdysozoa</taxon>
        <taxon>Arthropoda</taxon>
        <taxon>Hexapoda</taxon>
        <taxon>Insecta</taxon>
        <taxon>Pterygota</taxon>
        <taxon>Neoptera</taxon>
        <taxon>Paraneoptera</taxon>
        <taxon>Hemiptera</taxon>
        <taxon>Heteroptera</taxon>
        <taxon>Panheteroptera</taxon>
        <taxon>Pentatomomorpha</taxon>
        <taxon>Pentatomoidea</taxon>
        <taxon>Pentatomidae</taxon>
        <taxon>Pentatominae</taxon>
        <taxon>Nezara</taxon>
    </lineage>
</organism>
<dbReference type="InterPro" id="IPR012336">
    <property type="entry name" value="Thioredoxin-like_fold"/>
</dbReference>
<dbReference type="InterPro" id="IPR036249">
    <property type="entry name" value="Thioredoxin-like_sf"/>
</dbReference>
<dbReference type="PANTHER" id="PTHR46388:SF2">
    <property type="entry name" value="NHL REPEAT-CONTAINING PROTEIN 2"/>
    <property type="match status" value="1"/>
</dbReference>
<dbReference type="EMBL" id="OV725080">
    <property type="protein sequence ID" value="CAH1400681.1"/>
    <property type="molecule type" value="Genomic_DNA"/>
</dbReference>
<evidence type="ECO:0000259" key="2">
    <source>
        <dbReference type="PROSITE" id="PS51352"/>
    </source>
</evidence>
<dbReference type="InterPro" id="IPR001258">
    <property type="entry name" value="NHL_repeat"/>
</dbReference>
<evidence type="ECO:0000313" key="4">
    <source>
        <dbReference type="Proteomes" id="UP001152798"/>
    </source>
</evidence>
<dbReference type="SUPFAM" id="SSF52833">
    <property type="entry name" value="Thioredoxin-like"/>
    <property type="match status" value="1"/>
</dbReference>
<dbReference type="SUPFAM" id="SSF101898">
    <property type="entry name" value="NHL repeat"/>
    <property type="match status" value="1"/>
</dbReference>
<accession>A0A9P0HER8</accession>
<dbReference type="Pfam" id="PF01436">
    <property type="entry name" value="NHL"/>
    <property type="match status" value="1"/>
</dbReference>
<dbReference type="OrthoDB" id="273823at2759"/>
<dbReference type="Pfam" id="PF13905">
    <property type="entry name" value="Thioredoxin_8"/>
    <property type="match status" value="1"/>
</dbReference>
<dbReference type="Proteomes" id="UP001152798">
    <property type="component" value="Chromosome 4"/>
</dbReference>
<sequence>MFTKWRLSLPLFSWFSQRGPTMESIIEQVGELSINFMDDLKLKKEKGQLQKLILKHLETVSSLTDTKLTPDFKVGLEWINVTEPLSLHSHLKGKIIILDFFTYCCINCMHILPDLKRLEQEISVKDGLVVIGVHSAKFTNEKITGNIKDAVRRYDITHPVVNDKSESMWQTLGVHCWPTLYVLGPNSEPLLMLQGEGHYNTLKMFVTEAISFYKKKERLSEKSIPQIAAYSFPKSNSILSYPGKVSVDSDKKLIAISDSAHNRIIVADISGEIMYEIGGTSPGLTDGDFTTAKFFSPQGSVFSPDSKKLYVADTENHCIREINFETKEVSTIVGIGAQGHDYVGGKAGARQAISSPWDLCLFNDVLLIAMAGTHQIWGYFLRDTVLWKKSFKADTCAALVGSGREENRNNIYPSSAGLAQPSGLAYDGTNFIYFADSESSSIRKISAETGSVSALIGGASDPRNLFAFGDKDGIGTDAKLQHPLGVSWSSFDNSLYIADTYNHKIKKVDILSKDCVTVSEQKFNEPAGLCVLGNKIYIADTNNNEIKVLEIKSRALSTLILKETPAVDNKRCEEFKKTSVTINPEGSDLELEISLTLTNKYSLTKEAPSKWMLYLPGDKVITKEENFTLTPKWNLTVTGNKVKENSIKVKSRLFLCADGKCTVKELLYNIGLIFDENAPKNVKCHIDSEL</sequence>
<dbReference type="AlphaFoldDB" id="A0A9P0HER8"/>
<reference evidence="3" key="1">
    <citation type="submission" date="2022-01" db="EMBL/GenBank/DDBJ databases">
        <authorList>
            <person name="King R."/>
        </authorList>
    </citation>
    <scope>NUCLEOTIDE SEQUENCE</scope>
</reference>
<keyword evidence="4" id="KW-1185">Reference proteome</keyword>
<protein>
    <recommendedName>
        <fullName evidence="2">Thioredoxin domain-containing protein</fullName>
    </recommendedName>
</protein>
<dbReference type="Gene3D" id="3.40.30.10">
    <property type="entry name" value="Glutaredoxin"/>
    <property type="match status" value="1"/>
</dbReference>
<dbReference type="CDD" id="cd14951">
    <property type="entry name" value="NHL-2_like"/>
    <property type="match status" value="1"/>
</dbReference>